<feature type="region of interest" description="Disordered" evidence="1">
    <location>
        <begin position="1"/>
        <end position="27"/>
    </location>
</feature>
<dbReference type="GeneID" id="17250855"/>
<feature type="compositionally biased region" description="Low complexity" evidence="1">
    <location>
        <begin position="14"/>
        <end position="27"/>
    </location>
</feature>
<dbReference type="HOGENOM" id="CLU_1542911_0_0_1"/>
<dbReference type="RefSeq" id="XP_005757088.1">
    <property type="nucleotide sequence ID" value="XM_005757031.1"/>
</dbReference>
<reference evidence="2" key="2">
    <citation type="submission" date="2024-10" db="UniProtKB">
        <authorList>
            <consortium name="EnsemblProtists"/>
        </authorList>
    </citation>
    <scope>IDENTIFICATION</scope>
</reference>
<reference evidence="3" key="1">
    <citation type="journal article" date="2013" name="Nature">
        <title>Pan genome of the phytoplankton Emiliania underpins its global distribution.</title>
        <authorList>
            <person name="Read B.A."/>
            <person name="Kegel J."/>
            <person name="Klute M.J."/>
            <person name="Kuo A."/>
            <person name="Lefebvre S.C."/>
            <person name="Maumus F."/>
            <person name="Mayer C."/>
            <person name="Miller J."/>
            <person name="Monier A."/>
            <person name="Salamov A."/>
            <person name="Young J."/>
            <person name="Aguilar M."/>
            <person name="Claverie J.M."/>
            <person name="Frickenhaus S."/>
            <person name="Gonzalez K."/>
            <person name="Herman E.K."/>
            <person name="Lin Y.C."/>
            <person name="Napier J."/>
            <person name="Ogata H."/>
            <person name="Sarno A.F."/>
            <person name="Shmutz J."/>
            <person name="Schroeder D."/>
            <person name="de Vargas C."/>
            <person name="Verret F."/>
            <person name="von Dassow P."/>
            <person name="Valentin K."/>
            <person name="Van de Peer Y."/>
            <person name="Wheeler G."/>
            <person name="Dacks J.B."/>
            <person name="Delwiche C.F."/>
            <person name="Dyhrman S.T."/>
            <person name="Glockner G."/>
            <person name="John U."/>
            <person name="Richards T."/>
            <person name="Worden A.Z."/>
            <person name="Zhang X."/>
            <person name="Grigoriev I.V."/>
            <person name="Allen A.E."/>
            <person name="Bidle K."/>
            <person name="Borodovsky M."/>
            <person name="Bowler C."/>
            <person name="Brownlee C."/>
            <person name="Cock J.M."/>
            <person name="Elias M."/>
            <person name="Gladyshev V.N."/>
            <person name="Groth M."/>
            <person name="Guda C."/>
            <person name="Hadaegh A."/>
            <person name="Iglesias-Rodriguez M.D."/>
            <person name="Jenkins J."/>
            <person name="Jones B.M."/>
            <person name="Lawson T."/>
            <person name="Leese F."/>
            <person name="Lindquist E."/>
            <person name="Lobanov A."/>
            <person name="Lomsadze A."/>
            <person name="Malik S.B."/>
            <person name="Marsh M.E."/>
            <person name="Mackinder L."/>
            <person name="Mock T."/>
            <person name="Mueller-Roeber B."/>
            <person name="Pagarete A."/>
            <person name="Parker M."/>
            <person name="Probert I."/>
            <person name="Quesneville H."/>
            <person name="Raines C."/>
            <person name="Rensing S.A."/>
            <person name="Riano-Pachon D.M."/>
            <person name="Richier S."/>
            <person name="Rokitta S."/>
            <person name="Shiraiwa Y."/>
            <person name="Soanes D.M."/>
            <person name="van der Giezen M."/>
            <person name="Wahlund T.M."/>
            <person name="Williams B."/>
            <person name="Wilson W."/>
            <person name="Wolfe G."/>
            <person name="Wurch L.L."/>
        </authorList>
    </citation>
    <scope>NUCLEOTIDE SEQUENCE</scope>
</reference>
<proteinExistence type="predicted"/>
<dbReference type="SUPFAM" id="SSF47323">
    <property type="entry name" value="Anticodon-binding domain of a subclass of class I aminoacyl-tRNA synthetases"/>
    <property type="match status" value="1"/>
</dbReference>
<organism evidence="2 3">
    <name type="scientific">Emiliania huxleyi (strain CCMP1516)</name>
    <dbReference type="NCBI Taxonomy" id="280463"/>
    <lineage>
        <taxon>Eukaryota</taxon>
        <taxon>Haptista</taxon>
        <taxon>Haptophyta</taxon>
        <taxon>Prymnesiophyceae</taxon>
        <taxon>Isochrysidales</taxon>
        <taxon>Noelaerhabdaceae</taxon>
        <taxon>Emiliania</taxon>
    </lineage>
</organism>
<protein>
    <submittedName>
        <fullName evidence="2">Uncharacterized protein</fullName>
    </submittedName>
</protein>
<dbReference type="Proteomes" id="UP000013827">
    <property type="component" value="Unassembled WGS sequence"/>
</dbReference>
<name>A0A0D3I074_EMIH1</name>
<keyword evidence="3" id="KW-1185">Reference proteome</keyword>
<accession>A0A0D3I074</accession>
<evidence type="ECO:0000313" key="2">
    <source>
        <dbReference type="EnsemblProtists" id="EOD04659"/>
    </source>
</evidence>
<dbReference type="AlphaFoldDB" id="A0A0D3I074"/>
<dbReference type="EnsemblProtists" id="EOD04659">
    <property type="protein sequence ID" value="EOD04659"/>
    <property type="gene ID" value="EMIHUDRAFT_360157"/>
</dbReference>
<dbReference type="GO" id="GO:0006418">
    <property type="term" value="P:tRNA aminoacylation for protein translation"/>
    <property type="evidence" value="ECO:0007669"/>
    <property type="project" value="InterPro"/>
</dbReference>
<feature type="region of interest" description="Disordered" evidence="1">
    <location>
        <begin position="84"/>
        <end position="122"/>
    </location>
</feature>
<dbReference type="KEGG" id="ehx:EMIHUDRAFT_360157"/>
<dbReference type="Gene3D" id="1.20.120.1910">
    <property type="entry name" value="Cysteine-tRNA ligase, C-terminal anti-codon recognition domain"/>
    <property type="match status" value="1"/>
</dbReference>
<evidence type="ECO:0000256" key="1">
    <source>
        <dbReference type="SAM" id="MobiDB-lite"/>
    </source>
</evidence>
<dbReference type="PaxDb" id="2903-EOD04659"/>
<dbReference type="InterPro" id="IPR009080">
    <property type="entry name" value="tRNAsynth_Ia_anticodon-bd"/>
</dbReference>
<dbReference type="GO" id="GO:0005524">
    <property type="term" value="F:ATP binding"/>
    <property type="evidence" value="ECO:0007669"/>
    <property type="project" value="InterPro"/>
</dbReference>
<evidence type="ECO:0000313" key="3">
    <source>
        <dbReference type="Proteomes" id="UP000013827"/>
    </source>
</evidence>
<sequence length="174" mass="18426">MSSLLAQLDELSDAGSEASEAEAPPEGFSYVTGLRATAADVLGPLLSREELRSRLEERSAARQRRDFRAADAARDALAQRGYTLDDRAKSWTAPDGTSGSIDPFGVAGEEEEDQEEGSSSGAHAAALEAIQRVADQLTALQARAASLDPVAVREACTTQSCAATSSFMNEELIY</sequence>
<dbReference type="GO" id="GO:0004812">
    <property type="term" value="F:aminoacyl-tRNA ligase activity"/>
    <property type="evidence" value="ECO:0007669"/>
    <property type="project" value="InterPro"/>
</dbReference>